<reference evidence="5 6" key="1">
    <citation type="submission" date="2019-08" db="EMBL/GenBank/DDBJ databases">
        <title>Complete genome sequence of Spiroplasma chinense CCH (DSM 19755).</title>
        <authorList>
            <person name="Shen H.-Y."/>
            <person name="Lin Y.-C."/>
            <person name="Chou L."/>
            <person name="Kuo C.-H."/>
        </authorList>
    </citation>
    <scope>NUCLEOTIDE SEQUENCE [LARGE SCALE GENOMIC DNA]</scope>
    <source>
        <strain evidence="5 6">CCH</strain>
    </source>
</reference>
<dbReference type="GO" id="GO:0045892">
    <property type="term" value="P:negative regulation of DNA-templated transcription"/>
    <property type="evidence" value="ECO:0007669"/>
    <property type="project" value="TreeGrafter"/>
</dbReference>
<dbReference type="Gene3D" id="1.10.10.10">
    <property type="entry name" value="Winged helix-like DNA-binding domain superfamily/Winged helix DNA-binding domain"/>
    <property type="match status" value="1"/>
</dbReference>
<dbReference type="SUPFAM" id="SSF46785">
    <property type="entry name" value="Winged helix' DNA-binding domain"/>
    <property type="match status" value="1"/>
</dbReference>
<evidence type="ECO:0000256" key="1">
    <source>
        <dbReference type="ARBA" id="ARBA00023015"/>
    </source>
</evidence>
<dbReference type="InterPro" id="IPR028978">
    <property type="entry name" value="Chorismate_lyase_/UTRA_dom_sf"/>
</dbReference>
<keyword evidence="6" id="KW-1185">Reference proteome</keyword>
<dbReference type="InterPro" id="IPR036388">
    <property type="entry name" value="WH-like_DNA-bd_sf"/>
</dbReference>
<dbReference type="PANTHER" id="PTHR44846">
    <property type="entry name" value="MANNOSYL-D-GLYCERATE TRANSPORT/METABOLISM SYSTEM REPRESSOR MNGR-RELATED"/>
    <property type="match status" value="1"/>
</dbReference>
<dbReference type="InterPro" id="IPR000524">
    <property type="entry name" value="Tscrpt_reg_HTH_GntR"/>
</dbReference>
<dbReference type="InterPro" id="IPR050679">
    <property type="entry name" value="Bact_HTH_transcr_reg"/>
</dbReference>
<name>A0A5B9Y562_9MOLU</name>
<dbReference type="PANTHER" id="PTHR44846:SF17">
    <property type="entry name" value="GNTR-FAMILY TRANSCRIPTIONAL REGULATOR"/>
    <property type="match status" value="1"/>
</dbReference>
<keyword evidence="1" id="KW-0805">Transcription regulation</keyword>
<evidence type="ECO:0000256" key="3">
    <source>
        <dbReference type="ARBA" id="ARBA00023163"/>
    </source>
</evidence>
<keyword evidence="2" id="KW-0238">DNA-binding</keyword>
<sequence length="228" mass="27283">MKKWEEIYNYLLDLIMENKVKAGEFLPSESKLRVKFKASLQPIRKAFSVLIADKLIIPVHGKGYQLINSENNKLFSFSYLYPNAKSIYKYLGKQKVDNELMKKTHFYYEDYVHKIEVKRYIGEKLYIYQISYISDSLLKRELDIEFIQKNGLMKFFTTSLKSPIGFAVKKISTSLKRELVDYDIDEIKSENLILDKGLLFSLGQQLMEYRESYYNEEEFEWSFIEYYR</sequence>
<dbReference type="PROSITE" id="PS50949">
    <property type="entry name" value="HTH_GNTR"/>
    <property type="match status" value="1"/>
</dbReference>
<feature type="domain" description="HTH gntR-type" evidence="4">
    <location>
        <begin position="1"/>
        <end position="69"/>
    </location>
</feature>
<dbReference type="CDD" id="cd07377">
    <property type="entry name" value="WHTH_GntR"/>
    <property type="match status" value="1"/>
</dbReference>
<dbReference type="InterPro" id="IPR036390">
    <property type="entry name" value="WH_DNA-bd_sf"/>
</dbReference>
<evidence type="ECO:0000313" key="6">
    <source>
        <dbReference type="Proteomes" id="UP000323144"/>
    </source>
</evidence>
<dbReference type="SMART" id="SM00345">
    <property type="entry name" value="HTH_GNTR"/>
    <property type="match status" value="1"/>
</dbReference>
<dbReference type="Gene3D" id="3.40.1410.10">
    <property type="entry name" value="Chorismate lyase-like"/>
    <property type="match status" value="1"/>
</dbReference>
<protein>
    <submittedName>
        <fullName evidence="5">GntR family transcriptional regulator</fullName>
    </submittedName>
</protein>
<dbReference type="GO" id="GO:0003700">
    <property type="term" value="F:DNA-binding transcription factor activity"/>
    <property type="evidence" value="ECO:0007669"/>
    <property type="project" value="InterPro"/>
</dbReference>
<organism evidence="5 6">
    <name type="scientific">Spiroplasma chinense</name>
    <dbReference type="NCBI Taxonomy" id="216932"/>
    <lineage>
        <taxon>Bacteria</taxon>
        <taxon>Bacillati</taxon>
        <taxon>Mycoplasmatota</taxon>
        <taxon>Mollicutes</taxon>
        <taxon>Entomoplasmatales</taxon>
        <taxon>Spiroplasmataceae</taxon>
        <taxon>Spiroplasma</taxon>
    </lineage>
</organism>
<accession>A0A5B9Y562</accession>
<evidence type="ECO:0000256" key="2">
    <source>
        <dbReference type="ARBA" id="ARBA00023125"/>
    </source>
</evidence>
<evidence type="ECO:0000313" key="5">
    <source>
        <dbReference type="EMBL" id="QEH62181.1"/>
    </source>
</evidence>
<dbReference type="KEGG" id="schi:SCHIN_v1c09880"/>
<dbReference type="RefSeq" id="WP_166508547.1">
    <property type="nucleotide sequence ID" value="NZ_CP043026.1"/>
</dbReference>
<dbReference type="AlphaFoldDB" id="A0A5B9Y562"/>
<proteinExistence type="predicted"/>
<gene>
    <name evidence="5" type="ORF">SCHIN_v1c09880</name>
</gene>
<dbReference type="GO" id="GO:0003677">
    <property type="term" value="F:DNA binding"/>
    <property type="evidence" value="ECO:0007669"/>
    <property type="project" value="UniProtKB-KW"/>
</dbReference>
<dbReference type="EMBL" id="CP043026">
    <property type="protein sequence ID" value="QEH62181.1"/>
    <property type="molecule type" value="Genomic_DNA"/>
</dbReference>
<evidence type="ECO:0000259" key="4">
    <source>
        <dbReference type="PROSITE" id="PS50949"/>
    </source>
</evidence>
<dbReference type="Pfam" id="PF00392">
    <property type="entry name" value="GntR"/>
    <property type="match status" value="1"/>
</dbReference>
<dbReference type="Proteomes" id="UP000323144">
    <property type="component" value="Chromosome"/>
</dbReference>
<dbReference type="SUPFAM" id="SSF64288">
    <property type="entry name" value="Chorismate lyase-like"/>
    <property type="match status" value="1"/>
</dbReference>
<keyword evidence="3" id="KW-0804">Transcription</keyword>